<evidence type="ECO:0000256" key="2">
    <source>
        <dbReference type="SAM" id="Phobius"/>
    </source>
</evidence>
<feature type="transmembrane region" description="Helical" evidence="2">
    <location>
        <begin position="184"/>
        <end position="207"/>
    </location>
</feature>
<keyword evidence="4" id="KW-1185">Reference proteome</keyword>
<dbReference type="AlphaFoldDB" id="A0A3N2D011"/>
<dbReference type="OrthoDB" id="4922321at2"/>
<name>A0A3N2D011_9MICO</name>
<evidence type="ECO:0000256" key="1">
    <source>
        <dbReference type="SAM" id="MobiDB-lite"/>
    </source>
</evidence>
<feature type="transmembrane region" description="Helical" evidence="2">
    <location>
        <begin position="91"/>
        <end position="113"/>
    </location>
</feature>
<sequence>MTAPGAPGAPDAPGAELAPEADVTAAGPDATVGDEVDPDDPSSAEQQLTVLPLDEPVPGQPVATTRLTGRGLRSLTATARRGHGGAKWTSLFGDVYVSVLSAVVGVTMAVQAARMLGADLGNLEGAAQAAGPALDPAWLVPIVGLAAAGLVLGVVVRLGPVGVGGAGALWWLPTPADRAGLLRPVALAWLAGGAVAGAAVGAVLAGFAHVAWLGWFALVGAGGGAALVAVAILSQRGGAGGRSLASAPVRARRLARLGETCFALAVAAWIALAVARRPAPEPSPVLLAAVLLALAVVLGVVAIAGLGSIPGAVLRARGARTGDATSSVAALDLRGLGRVLTDSGGDVRRRSSALRTVRGPLSAVFTADSRLVLRSPWQLIAFTSAVGLPLALAVSGGSLLMVALFVVVGGALVANVGGAGARAAHDAPVLDRVLGLGARRSRLARLPFASLLVFVWAMVVLPLLLSMRGVGLGWELVPLALLLAPGLASAGIQAAYRKSMDWSQPLVITPQGAYPPGLMSALALGPMLTLIALLPTLVALAVAVLSPATQVPVGVLLLQAVVSSILVAVATHVRKDAGRPARPTRPTSAAATAR</sequence>
<feature type="transmembrane region" description="Helical" evidence="2">
    <location>
        <begin position="551"/>
        <end position="573"/>
    </location>
</feature>
<feature type="region of interest" description="Disordered" evidence="1">
    <location>
        <begin position="1"/>
        <end position="45"/>
    </location>
</feature>
<feature type="transmembrane region" description="Helical" evidence="2">
    <location>
        <begin position="476"/>
        <end position="496"/>
    </location>
</feature>
<reference evidence="3 4" key="1">
    <citation type="submission" date="2018-11" db="EMBL/GenBank/DDBJ databases">
        <title>Sequencing the genomes of 1000 actinobacteria strains.</title>
        <authorList>
            <person name="Klenk H.-P."/>
        </authorList>
    </citation>
    <scope>NUCLEOTIDE SEQUENCE [LARGE SCALE GENOMIC DNA]</scope>
    <source>
        <strain evidence="3 4">DSM 13521</strain>
    </source>
</reference>
<feature type="transmembrane region" description="Helical" evidence="2">
    <location>
        <begin position="254"/>
        <end position="274"/>
    </location>
</feature>
<feature type="compositionally biased region" description="Acidic residues" evidence="1">
    <location>
        <begin position="32"/>
        <end position="42"/>
    </location>
</feature>
<feature type="transmembrane region" description="Helical" evidence="2">
    <location>
        <begin position="517"/>
        <end position="545"/>
    </location>
</feature>
<keyword evidence="2" id="KW-0472">Membrane</keyword>
<gene>
    <name evidence="3" type="ORF">EDD28_2529</name>
</gene>
<accession>A0A3N2D011</accession>
<feature type="transmembrane region" description="Helical" evidence="2">
    <location>
        <begin position="286"/>
        <end position="307"/>
    </location>
</feature>
<comment type="caution">
    <text evidence="3">The sequence shown here is derived from an EMBL/GenBank/DDBJ whole genome shotgun (WGS) entry which is preliminary data.</text>
</comment>
<organism evidence="3 4">
    <name type="scientific">Salana multivorans</name>
    <dbReference type="NCBI Taxonomy" id="120377"/>
    <lineage>
        <taxon>Bacteria</taxon>
        <taxon>Bacillati</taxon>
        <taxon>Actinomycetota</taxon>
        <taxon>Actinomycetes</taxon>
        <taxon>Micrococcales</taxon>
        <taxon>Beutenbergiaceae</taxon>
        <taxon>Salana</taxon>
    </lineage>
</organism>
<proteinExistence type="predicted"/>
<dbReference type="Pfam" id="PF19814">
    <property type="entry name" value="DUF6297"/>
    <property type="match status" value="1"/>
</dbReference>
<dbReference type="EMBL" id="RKHQ01000002">
    <property type="protein sequence ID" value="ROR93122.1"/>
    <property type="molecule type" value="Genomic_DNA"/>
</dbReference>
<protein>
    <submittedName>
        <fullName evidence="3">Uncharacterized protein</fullName>
    </submittedName>
</protein>
<dbReference type="Proteomes" id="UP000275356">
    <property type="component" value="Unassembled WGS sequence"/>
</dbReference>
<keyword evidence="2" id="KW-0812">Transmembrane</keyword>
<feature type="transmembrane region" description="Helical" evidence="2">
    <location>
        <begin position="443"/>
        <end position="464"/>
    </location>
</feature>
<dbReference type="RefSeq" id="WP_148059618.1">
    <property type="nucleotide sequence ID" value="NZ_RKHQ01000002.1"/>
</dbReference>
<feature type="compositionally biased region" description="Low complexity" evidence="1">
    <location>
        <begin position="1"/>
        <end position="22"/>
    </location>
</feature>
<keyword evidence="2" id="KW-1133">Transmembrane helix</keyword>
<feature type="transmembrane region" description="Helical" evidence="2">
    <location>
        <begin position="142"/>
        <end position="172"/>
    </location>
</feature>
<evidence type="ECO:0000313" key="4">
    <source>
        <dbReference type="Proteomes" id="UP000275356"/>
    </source>
</evidence>
<dbReference type="InterPro" id="IPR046264">
    <property type="entry name" value="DUF6297"/>
</dbReference>
<feature type="transmembrane region" description="Helical" evidence="2">
    <location>
        <begin position="213"/>
        <end position="233"/>
    </location>
</feature>
<evidence type="ECO:0000313" key="3">
    <source>
        <dbReference type="EMBL" id="ROR93122.1"/>
    </source>
</evidence>